<dbReference type="GO" id="GO:0003677">
    <property type="term" value="F:DNA binding"/>
    <property type="evidence" value="ECO:0007669"/>
    <property type="project" value="UniProtKB-KW"/>
</dbReference>
<dbReference type="Pfam" id="PF04397">
    <property type="entry name" value="LytTR"/>
    <property type="match status" value="1"/>
</dbReference>
<dbReference type="PROSITE" id="PS50930">
    <property type="entry name" value="HTH_LYTTR"/>
    <property type="match status" value="1"/>
</dbReference>
<protein>
    <submittedName>
        <fullName evidence="2">LytTR family DNA-binding domain-containing protein</fullName>
    </submittedName>
</protein>
<organism evidence="2 3">
    <name type="scientific">Candidatus Cohnella colombiensis</name>
    <dbReference type="NCBI Taxonomy" id="3121368"/>
    <lineage>
        <taxon>Bacteria</taxon>
        <taxon>Bacillati</taxon>
        <taxon>Bacillota</taxon>
        <taxon>Bacilli</taxon>
        <taxon>Bacillales</taxon>
        <taxon>Paenibacillaceae</taxon>
        <taxon>Cohnella</taxon>
    </lineage>
</organism>
<dbReference type="InterPro" id="IPR007492">
    <property type="entry name" value="LytTR_DNA-bd_dom"/>
</dbReference>
<keyword evidence="2" id="KW-0238">DNA-binding</keyword>
<feature type="domain" description="HTH LytTR-type" evidence="1">
    <location>
        <begin position="19"/>
        <end position="117"/>
    </location>
</feature>
<accession>A0AA95EZ20</accession>
<dbReference type="EMBL" id="CP119317">
    <property type="protein sequence ID" value="WEK53988.1"/>
    <property type="molecule type" value="Genomic_DNA"/>
</dbReference>
<keyword evidence="3" id="KW-1185">Reference proteome</keyword>
<sequence length="124" mass="14371">MRKLTVSRDLKGTAGLCELPVDDILFFESHSTAKEMIILHTRNEVYYTPGTLKYWLEVLKASGEDFEMVDRANLVHLSKIHHIDRFFRIAYFDENKSSKKCTISINNVSKVLKHLARIKNEAET</sequence>
<evidence type="ECO:0000313" key="2">
    <source>
        <dbReference type="EMBL" id="WEK53988.1"/>
    </source>
</evidence>
<dbReference type="Proteomes" id="UP001178662">
    <property type="component" value="Chromosome"/>
</dbReference>
<name>A0AA95EZ20_9BACL</name>
<dbReference type="SMART" id="SM00850">
    <property type="entry name" value="LytTR"/>
    <property type="match status" value="1"/>
</dbReference>
<evidence type="ECO:0000259" key="1">
    <source>
        <dbReference type="PROSITE" id="PS50930"/>
    </source>
</evidence>
<dbReference type="Gene3D" id="2.40.50.1020">
    <property type="entry name" value="LytTr DNA-binding domain"/>
    <property type="match status" value="1"/>
</dbReference>
<dbReference type="AlphaFoldDB" id="A0AA95EZ20"/>
<evidence type="ECO:0000313" key="3">
    <source>
        <dbReference type="Proteomes" id="UP001178662"/>
    </source>
</evidence>
<gene>
    <name evidence="2" type="ORF">P0Y55_15695</name>
</gene>
<proteinExistence type="predicted"/>
<reference evidence="2" key="1">
    <citation type="submission" date="2023-03" db="EMBL/GenBank/DDBJ databases">
        <title>Andean soil-derived lignocellulolytic bacterial consortium as a source of novel taxa and putative plastic-active enzymes.</title>
        <authorList>
            <person name="Diaz-Garcia L."/>
            <person name="Chuvochina M."/>
            <person name="Feuerriegel G."/>
            <person name="Bunk B."/>
            <person name="Sproer C."/>
            <person name="Streit W.R."/>
            <person name="Rodriguez L.M."/>
            <person name="Overmann J."/>
            <person name="Jimenez D.J."/>
        </authorList>
    </citation>
    <scope>NUCLEOTIDE SEQUENCE</scope>
    <source>
        <strain evidence="2">MAG 2441</strain>
    </source>
</reference>